<dbReference type="PANTHER" id="PTHR45785">
    <property type="entry name" value="COMPLEMENT FACTOR H-RELATED"/>
    <property type="match status" value="1"/>
</dbReference>
<evidence type="ECO:0000256" key="3">
    <source>
        <dbReference type="ARBA" id="ARBA00022729"/>
    </source>
</evidence>
<evidence type="ECO:0000256" key="1">
    <source>
        <dbReference type="ARBA" id="ARBA00004328"/>
    </source>
</evidence>
<keyword evidence="3 7" id="KW-0732">Signal</keyword>
<feature type="chain" id="PRO_5043613168" description="Sushi domain-containing protein" evidence="7">
    <location>
        <begin position="24"/>
        <end position="638"/>
    </location>
</feature>
<feature type="disulfide bond" evidence="5">
    <location>
        <begin position="153"/>
        <end position="196"/>
    </location>
</feature>
<feature type="domain" description="Sushi" evidence="8">
    <location>
        <begin position="212"/>
        <end position="269"/>
    </location>
</feature>
<dbReference type="InterPro" id="IPR035976">
    <property type="entry name" value="Sushi/SCR/CCP_sf"/>
</dbReference>
<dbReference type="Proteomes" id="UP001501920">
    <property type="component" value="Chromosome 9"/>
</dbReference>
<feature type="disulfide bond" evidence="5">
    <location>
        <begin position="182"/>
        <end position="209"/>
    </location>
</feature>
<feature type="domain" description="Sushi" evidence="8">
    <location>
        <begin position="23"/>
        <end position="88"/>
    </location>
</feature>
<evidence type="ECO:0000256" key="4">
    <source>
        <dbReference type="ARBA" id="ARBA00023157"/>
    </source>
</evidence>
<comment type="subcellular location">
    <subcellularLocation>
        <location evidence="1">Virion</location>
    </subcellularLocation>
</comment>
<name>A0A3B4C8J4_PYGNA</name>
<comment type="caution">
    <text evidence="5">Lacks conserved residue(s) required for the propagation of feature annotation.</text>
</comment>
<feature type="domain" description="Sushi" evidence="8">
    <location>
        <begin position="332"/>
        <end position="392"/>
    </location>
</feature>
<accession>A0A3B4C8J4</accession>
<feature type="signal peptide" evidence="7">
    <location>
        <begin position="1"/>
        <end position="23"/>
    </location>
</feature>
<dbReference type="GeneTree" id="ENSGT00940000163310"/>
<feature type="domain" description="Sushi" evidence="8">
    <location>
        <begin position="270"/>
        <end position="331"/>
    </location>
</feature>
<evidence type="ECO:0000259" key="8">
    <source>
        <dbReference type="PROSITE" id="PS50923"/>
    </source>
</evidence>
<dbReference type="Ensembl" id="ENSPNAT00000001725.2">
    <property type="protein sequence ID" value="ENSPNAP00000007505.2"/>
    <property type="gene ID" value="ENSPNAG00000013330.2"/>
</dbReference>
<dbReference type="InterPro" id="IPR000436">
    <property type="entry name" value="Sushi_SCR_CCP_dom"/>
</dbReference>
<dbReference type="PANTHER" id="PTHR45785:SF2">
    <property type="entry name" value="COMPLEMENT FACTOR H-RELATED"/>
    <property type="match status" value="1"/>
</dbReference>
<organism evidence="9 10">
    <name type="scientific">Pygocentrus nattereri</name>
    <name type="common">Red-bellied piranha</name>
    <dbReference type="NCBI Taxonomy" id="42514"/>
    <lineage>
        <taxon>Eukaryota</taxon>
        <taxon>Metazoa</taxon>
        <taxon>Chordata</taxon>
        <taxon>Craniata</taxon>
        <taxon>Vertebrata</taxon>
        <taxon>Euteleostomi</taxon>
        <taxon>Actinopterygii</taxon>
        <taxon>Neopterygii</taxon>
        <taxon>Teleostei</taxon>
        <taxon>Ostariophysi</taxon>
        <taxon>Characiformes</taxon>
        <taxon>Characoidei</taxon>
        <taxon>Pygocentrus</taxon>
    </lineage>
</organism>
<dbReference type="Gene3D" id="2.10.70.10">
    <property type="entry name" value="Complement Module, domain 1"/>
    <property type="match status" value="9"/>
</dbReference>
<feature type="disulfide bond" evidence="5">
    <location>
        <begin position="486"/>
        <end position="513"/>
    </location>
</feature>
<dbReference type="AlphaFoldDB" id="A0A3B4C8J4"/>
<feature type="domain" description="Sushi" evidence="8">
    <location>
        <begin position="89"/>
        <end position="150"/>
    </location>
</feature>
<feature type="disulfide bond" evidence="5">
    <location>
        <begin position="363"/>
        <end position="390"/>
    </location>
</feature>
<dbReference type="OMA" id="CECKYSA"/>
<feature type="coiled-coil region" evidence="6">
    <location>
        <begin position="594"/>
        <end position="625"/>
    </location>
</feature>
<evidence type="ECO:0000313" key="9">
    <source>
        <dbReference type="Ensembl" id="ENSPNAP00000007505.2"/>
    </source>
</evidence>
<feature type="disulfide bond" evidence="5">
    <location>
        <begin position="457"/>
        <end position="500"/>
    </location>
</feature>
<evidence type="ECO:0000256" key="5">
    <source>
        <dbReference type="PROSITE-ProRule" id="PRU00302"/>
    </source>
</evidence>
<dbReference type="SMART" id="SM00032">
    <property type="entry name" value="CCP"/>
    <property type="match status" value="9"/>
</dbReference>
<reference evidence="9 10" key="1">
    <citation type="submission" date="2020-10" db="EMBL/GenBank/DDBJ databases">
        <title>Pygocentrus nattereri (red-bellied piranha) genome, fPygNat1, primary haplotype.</title>
        <authorList>
            <person name="Myers G."/>
            <person name="Meyer A."/>
            <person name="Karagic N."/>
            <person name="Pippel M."/>
            <person name="Winkler S."/>
            <person name="Tracey A."/>
            <person name="Wood J."/>
            <person name="Formenti G."/>
            <person name="Howe K."/>
            <person name="Fedrigo O."/>
            <person name="Jarvis E.D."/>
        </authorList>
    </citation>
    <scope>NUCLEOTIDE SEQUENCE [LARGE SCALE GENOMIC DNA]</scope>
</reference>
<evidence type="ECO:0000256" key="7">
    <source>
        <dbReference type="SAM" id="SignalP"/>
    </source>
</evidence>
<keyword evidence="2 5" id="KW-0768">Sushi</keyword>
<protein>
    <recommendedName>
        <fullName evidence="8">Sushi domain-containing protein</fullName>
    </recommendedName>
</protein>
<feature type="domain" description="Sushi" evidence="8">
    <location>
        <begin position="455"/>
        <end position="515"/>
    </location>
</feature>
<gene>
    <name evidence="9" type="primary">APOH</name>
</gene>
<dbReference type="Pfam" id="PF00084">
    <property type="entry name" value="Sushi"/>
    <property type="match status" value="8"/>
</dbReference>
<evidence type="ECO:0000313" key="10">
    <source>
        <dbReference type="Proteomes" id="UP001501920"/>
    </source>
</evidence>
<feature type="domain" description="Sushi" evidence="8">
    <location>
        <begin position="151"/>
        <end position="211"/>
    </location>
</feature>
<keyword evidence="4 5" id="KW-1015">Disulfide bond</keyword>
<dbReference type="CDD" id="cd00033">
    <property type="entry name" value="CCP"/>
    <property type="match status" value="7"/>
</dbReference>
<reference evidence="9" key="2">
    <citation type="submission" date="2025-08" db="UniProtKB">
        <authorList>
            <consortium name="Ensembl"/>
        </authorList>
    </citation>
    <scope>IDENTIFICATION</scope>
</reference>
<reference evidence="9" key="3">
    <citation type="submission" date="2025-09" db="UniProtKB">
        <authorList>
            <consortium name="Ensembl"/>
        </authorList>
    </citation>
    <scope>IDENTIFICATION</scope>
</reference>
<proteinExistence type="predicted"/>
<dbReference type="SUPFAM" id="SSF57535">
    <property type="entry name" value="Complement control module/SCR domain"/>
    <property type="match status" value="9"/>
</dbReference>
<keyword evidence="10" id="KW-1185">Reference proteome</keyword>
<dbReference type="InterPro" id="IPR051503">
    <property type="entry name" value="ComplSys_Reg/VirEntry_Med"/>
</dbReference>
<dbReference type="PROSITE" id="PS50923">
    <property type="entry name" value="SUSHI"/>
    <property type="match status" value="8"/>
</dbReference>
<feature type="disulfide bond" evidence="5">
    <location>
        <begin position="334"/>
        <end position="377"/>
    </location>
</feature>
<keyword evidence="6" id="KW-0175">Coiled coil</keyword>
<evidence type="ECO:0000256" key="6">
    <source>
        <dbReference type="SAM" id="Coils"/>
    </source>
</evidence>
<sequence length="638" mass="70713">MTSNCHNLFIFLVCLLNVAKIRAQCEVPRAGDQRVLTPESNKPTYSDGDTVTFQCIVGYRPVNPKTYRTLTCSGNSWDYSTLELQCTKKTCGPLPDFPNGRYTYSPDGAEGILFGATATAECNEGYRLLRYPDRHCRDSGWDGREPVCEVVKCLPPPEILNGQPDEPLEDVYEYGQAVTYICNAGYTRFGDSIVSCSSEGTFQPSPPECKKVYCDPPNVPNGKRIHGRPPFTYKSTIQFACNVGFKMVGSGSLVCERNGWNSSPPNCTEIRCEPLPDFPNGTYTYSPEGAEGILFGATATAECNEGYWLLRYTARHCRAFGWDGREPVCKVVKCFPPPEILNGQPEEPLLDEYEYGQAVTYVCNAGYTRSGDSTVSCSNNGLFQPSPPECKKKTCGPLPDFPNGRYIYSPEGAEGILFGATATAECNEGYRLLRYTARHCQASGWDGREPVCEVVKCFPPPEILNGQPEEPLLDEYEYGQAVTYICNAGYTLFGDSTVSCSNNGLFQPSPPECKSHCEEPSVEHNRVLTPDSIKSAYSNGDTAKFQCSAGCEPVDPKASRTITCSGSKWDYSTLKLQCTCKKLEFPSCLTSELLEIEREKLKLYRDRLAVEKERLQLDKDKLEVIKSSLTSKKKSVEL</sequence>
<feature type="domain" description="Sushi" evidence="8">
    <location>
        <begin position="393"/>
        <end position="454"/>
    </location>
</feature>
<evidence type="ECO:0000256" key="2">
    <source>
        <dbReference type="ARBA" id="ARBA00022659"/>
    </source>
</evidence>